<accession>A0ABW6MW98</accession>
<dbReference type="RefSeq" id="WP_389828463.1">
    <property type="nucleotide sequence ID" value="NZ_JBEXVS010000012.1"/>
</dbReference>
<dbReference type="EMBL" id="JBIAJP010000003">
    <property type="protein sequence ID" value="MFF0004693.1"/>
    <property type="molecule type" value="Genomic_DNA"/>
</dbReference>
<comment type="caution">
    <text evidence="2">The sequence shown here is derived from an EMBL/GenBank/DDBJ whole genome shotgun (WGS) entry which is preliminary data.</text>
</comment>
<dbReference type="Proteomes" id="UP001601422">
    <property type="component" value="Unassembled WGS sequence"/>
</dbReference>
<organism evidence="2 3">
    <name type="scientific">Streptomyces tibetensis</name>
    <dbReference type="NCBI Taxonomy" id="2382123"/>
    <lineage>
        <taxon>Bacteria</taxon>
        <taxon>Bacillati</taxon>
        <taxon>Actinomycetota</taxon>
        <taxon>Actinomycetes</taxon>
        <taxon>Kitasatosporales</taxon>
        <taxon>Streptomycetaceae</taxon>
        <taxon>Streptomyces</taxon>
    </lineage>
</organism>
<proteinExistence type="predicted"/>
<evidence type="ECO:0000313" key="3">
    <source>
        <dbReference type="Proteomes" id="UP001601422"/>
    </source>
</evidence>
<gene>
    <name evidence="2" type="ORF">ACFYQT_14810</name>
</gene>
<name>A0ABW6MW98_9ACTN</name>
<feature type="region of interest" description="Disordered" evidence="1">
    <location>
        <begin position="1"/>
        <end position="23"/>
    </location>
</feature>
<protein>
    <submittedName>
        <fullName evidence="2">Uncharacterized protein</fullName>
    </submittedName>
</protein>
<evidence type="ECO:0000313" key="2">
    <source>
        <dbReference type="EMBL" id="MFF0004693.1"/>
    </source>
</evidence>
<evidence type="ECO:0000256" key="1">
    <source>
        <dbReference type="SAM" id="MobiDB-lite"/>
    </source>
</evidence>
<sequence>MQHRAPGSHDPPFNTAQQAGRQREVAAGLDDLVRAERRLVVEGTREEDVRLQCAVEGLQERRGGAHVHEPMTVYEHLPDRYSG</sequence>
<keyword evidence="3" id="KW-1185">Reference proteome</keyword>
<reference evidence="2 3" key="1">
    <citation type="submission" date="2024-10" db="EMBL/GenBank/DDBJ databases">
        <title>The Natural Products Discovery Center: Release of the First 8490 Sequenced Strains for Exploring Actinobacteria Biosynthetic Diversity.</title>
        <authorList>
            <person name="Kalkreuter E."/>
            <person name="Kautsar S.A."/>
            <person name="Yang D."/>
            <person name="Bader C.D."/>
            <person name="Teijaro C.N."/>
            <person name="Fluegel L."/>
            <person name="Davis C.M."/>
            <person name="Simpson J.R."/>
            <person name="Lauterbach L."/>
            <person name="Steele A.D."/>
            <person name="Gui C."/>
            <person name="Meng S."/>
            <person name="Li G."/>
            <person name="Viehrig K."/>
            <person name="Ye F."/>
            <person name="Su P."/>
            <person name="Kiefer A.F."/>
            <person name="Nichols A."/>
            <person name="Cepeda A.J."/>
            <person name="Yan W."/>
            <person name="Fan B."/>
            <person name="Jiang Y."/>
            <person name="Adhikari A."/>
            <person name="Zheng C.-J."/>
            <person name="Schuster L."/>
            <person name="Cowan T.M."/>
            <person name="Smanski M.J."/>
            <person name="Chevrette M.G."/>
            <person name="De Carvalho L.P.S."/>
            <person name="Shen B."/>
        </authorList>
    </citation>
    <scope>NUCLEOTIDE SEQUENCE [LARGE SCALE GENOMIC DNA]</scope>
    <source>
        <strain evidence="2 3">NPDC005497</strain>
    </source>
</reference>